<dbReference type="SMART" id="SM00456">
    <property type="entry name" value="WW"/>
    <property type="match status" value="2"/>
</dbReference>
<feature type="compositionally biased region" description="Polar residues" evidence="8">
    <location>
        <begin position="268"/>
        <end position="281"/>
    </location>
</feature>
<keyword evidence="3" id="KW-0677">Repeat</keyword>
<evidence type="ECO:0000256" key="3">
    <source>
        <dbReference type="ARBA" id="ARBA00022737"/>
    </source>
</evidence>
<dbReference type="FunFam" id="2.30.30.140:FF:000049">
    <property type="entry name" value="PHD finger protein 20 (Predicted)"/>
    <property type="match status" value="1"/>
</dbReference>
<dbReference type="InterPro" id="IPR008936">
    <property type="entry name" value="Rho_GTPase_activation_prot"/>
</dbReference>
<dbReference type="Gene3D" id="1.10.555.10">
    <property type="entry name" value="Rho GTPase activation protein"/>
    <property type="match status" value="1"/>
</dbReference>
<dbReference type="InterPro" id="IPR019786">
    <property type="entry name" value="Zinc_finger_PHD-type_CS"/>
</dbReference>
<evidence type="ECO:0000256" key="2">
    <source>
        <dbReference type="ARBA" id="ARBA00022723"/>
    </source>
</evidence>
<dbReference type="SUPFAM" id="SSF57903">
    <property type="entry name" value="FYVE/PHD zinc finger"/>
    <property type="match status" value="1"/>
</dbReference>
<feature type="region of interest" description="Disordered" evidence="8">
    <location>
        <begin position="500"/>
        <end position="550"/>
    </location>
</feature>
<dbReference type="CDD" id="cd20453">
    <property type="entry name" value="Tudor_PHF20"/>
    <property type="match status" value="1"/>
</dbReference>
<keyword evidence="6" id="KW-0539">Nucleus</keyword>
<keyword evidence="14" id="KW-1185">Reference proteome</keyword>
<dbReference type="GO" id="GO:0005856">
    <property type="term" value="C:cytoskeleton"/>
    <property type="evidence" value="ECO:0007669"/>
    <property type="project" value="InterPro"/>
</dbReference>
<dbReference type="PROSITE" id="PS51016">
    <property type="entry name" value="MYTH4"/>
    <property type="match status" value="1"/>
</dbReference>
<dbReference type="Gene3D" id="3.30.40.10">
    <property type="entry name" value="Zinc/RING finger domain, C3HC4 (zinc finger)"/>
    <property type="match status" value="1"/>
</dbReference>
<dbReference type="PROSITE" id="PS50238">
    <property type="entry name" value="RHOGAP"/>
    <property type="match status" value="1"/>
</dbReference>
<feature type="domain" description="Rho-GAP" evidence="11">
    <location>
        <begin position="882"/>
        <end position="1077"/>
    </location>
</feature>
<dbReference type="PROSITE" id="PS01359">
    <property type="entry name" value="ZF_PHD_1"/>
    <property type="match status" value="1"/>
</dbReference>
<evidence type="ECO:0000256" key="8">
    <source>
        <dbReference type="SAM" id="MobiDB-lite"/>
    </source>
</evidence>
<dbReference type="InterPro" id="IPR011011">
    <property type="entry name" value="Znf_FYVE_PHD"/>
</dbReference>
<feature type="compositionally biased region" description="Polar residues" evidence="8">
    <location>
        <begin position="430"/>
        <end position="439"/>
    </location>
</feature>
<reference evidence="13 14" key="1">
    <citation type="submission" date="2020-04" db="EMBL/GenBank/DDBJ databases">
        <title>Chromosome-level genome assembly of a cyprinid fish Onychostoma macrolepis by integration of Nanopore Sequencing, Bionano and Hi-C technology.</title>
        <authorList>
            <person name="Wang D."/>
        </authorList>
    </citation>
    <scope>NUCLEOTIDE SEQUENCE [LARGE SCALE GENOMIC DNA]</scope>
    <source>
        <strain evidence="13">SWU-2019</strain>
        <tissue evidence="13">Muscle</tissue>
    </source>
</reference>
<feature type="domain" description="C2H2-type" evidence="10">
    <location>
        <begin position="1490"/>
        <end position="1520"/>
    </location>
</feature>
<dbReference type="GO" id="GO:0006355">
    <property type="term" value="P:regulation of DNA-templated transcription"/>
    <property type="evidence" value="ECO:0007669"/>
    <property type="project" value="InterPro"/>
</dbReference>
<accession>A0A7J6CK33</accession>
<feature type="region of interest" description="Disordered" evidence="8">
    <location>
        <begin position="81"/>
        <end position="215"/>
    </location>
</feature>
<dbReference type="GO" id="GO:0005096">
    <property type="term" value="F:GTPase activator activity"/>
    <property type="evidence" value="ECO:0007669"/>
    <property type="project" value="TreeGrafter"/>
</dbReference>
<feature type="compositionally biased region" description="Basic and acidic residues" evidence="8">
    <location>
        <begin position="500"/>
        <end position="514"/>
    </location>
</feature>
<comment type="caution">
    <text evidence="13">The sequence shown here is derived from an EMBL/GenBank/DDBJ whole genome shotgun (WGS) entry which is preliminary data.</text>
</comment>
<dbReference type="FunFam" id="2.20.70.10:FF:000022">
    <property type="entry name" value="Rho GTPase activating protein 39"/>
    <property type="match status" value="1"/>
</dbReference>
<feature type="compositionally biased region" description="Basic and acidic residues" evidence="8">
    <location>
        <begin position="126"/>
        <end position="168"/>
    </location>
</feature>
<dbReference type="SUPFAM" id="SSF63748">
    <property type="entry name" value="Tudor/PWWP/MBT"/>
    <property type="match status" value="2"/>
</dbReference>
<dbReference type="GO" id="GO:0007165">
    <property type="term" value="P:signal transduction"/>
    <property type="evidence" value="ECO:0007669"/>
    <property type="project" value="InterPro"/>
</dbReference>
<feature type="region of interest" description="Disordered" evidence="8">
    <location>
        <begin position="268"/>
        <end position="308"/>
    </location>
</feature>
<dbReference type="Pfam" id="PF18115">
    <property type="entry name" value="Tudor_3"/>
    <property type="match status" value="1"/>
</dbReference>
<dbReference type="PROSITE" id="PS50157">
    <property type="entry name" value="ZINC_FINGER_C2H2_2"/>
    <property type="match status" value="1"/>
</dbReference>
<dbReference type="PANTHER" id="PTHR45876">
    <property type="entry name" value="FI04035P"/>
    <property type="match status" value="1"/>
</dbReference>
<feature type="domain" description="WW" evidence="9">
    <location>
        <begin position="48"/>
        <end position="75"/>
    </location>
</feature>
<dbReference type="PANTHER" id="PTHR45876:SF4">
    <property type="entry name" value="RHO GTPASE-ACTIVATING PROTEIN 39"/>
    <property type="match status" value="1"/>
</dbReference>
<dbReference type="InterPro" id="IPR000198">
    <property type="entry name" value="RhoGAP_dom"/>
</dbReference>
<evidence type="ECO:0000259" key="11">
    <source>
        <dbReference type="PROSITE" id="PS50238"/>
    </source>
</evidence>
<dbReference type="InterPro" id="IPR002999">
    <property type="entry name" value="Tudor"/>
</dbReference>
<sequence>MAGTSADWVEILEPRSQERMYVNLATGECGWDPPTDVPVRQADGNQWWELFDPQSGRFYYYNSAGRLTVWHRPQGADIVPLSQLQAMKRSTGSERKADGGTRERQHGTQSTGSQDRRTPLPPMEPYTKEPECAGKESKQQEMDNRQKPDIHSVDSSKDSLREEQRDTSQRWQPSPGSKAAMLVKVSSIGRSQTRGTSGTASLHLPQSKASDHSACTLNPGSVKSVSGYMLSPQAYKTTPGGKIAADSRQAHHLRKASNGSFCLVTPEDSTASLRPHSNSPRPISPQYGATARLYNDPSSDCPIYDEPPVDMEVEGAHLHNGPSRHSLQKMKLLQHPGQSHSSSRHKRNPSDYSPAGLECIKHMVNVDPKQGLLSTSPVPSPSPSPTSASESLLLPTRGLQKEPASLEKKQSWRILEASVLRAMEVHHSRQGSQGSQDYSTPPPPAVSYQDSGYSTGPSPSLRRKSRRRMGAGAQGRPGSVGSTGELTALNERLMEEMREVVSRSNTMRETKASLDSEMSESSSSQRTHSVGQCSSREDIASCSRSLSRTNNYPSMAFTPLEIPGRQKRTYEKVDTLEKSVTLSSPETAGPPSQAGTLEPTVQLESRKKGMVDNRTGSLGPHRHVASDSNLQAGGAGAYQLSYATLRQPPPPDANMADWASKHLNMHTQGLFRRRVSIANMLSWNRGSIKKPMLMTNDRTVRKEACEMFKLVQAYMGDRPSRLDRRHVALLIVTKCWGMQGLRDELYVQLVRQTTGNTSPRSLAAGWELMAVCLAFFAPSPKFCCYLEGYIQRHVEPANDKKITRYILDQQDIKKKNSKSRKKRKQNSEEETEALPISTYAKYCYRKLQKVAVTGGKKGLRKPSLEEVDHSRRAIMTPSLFGSSLEEVMERQSELFPDRKLPWVQVQLSQYVLALGGAQTEGIFRVPGDIDEVNALKLQVDQWRIPENLSDPNVPASLMKLWYRELEEPLIPMSFYKQCVSNYDDPVEAISVVQSLPELNRLVLCYFIHFLQVFAQPANVAVTKMDVNNLAMSVWNTLENSKCVHLAPNVVTIKEPLIDARRAFIVKETDITTVADIMSKRPPNRRGIKFEVGAALEARDSLKNWYVANIEKIDYENEKILIHYRQWSHRYDEWFDWASPYLRPVERVQLRREGRQEDSFIPGFHVNDKVLASWSDCRFYPAKVLAVNKDASYTVKFYDGVIQTVKGIHVKPFTKERRKKLTAKNEEKPIVKSTEKDKEMQEAIEVNGDKQAAGQADCVPEEEVNEISDLDGEVEQKKSDGNGTCLEVEDISIKEEYEERCLERIGQHNYSKSSMKKVSGPEEKEEEAAVNVEDSVVFDTGMNFIEGMVKRNETEEAEVHVEQKEEEIKGKCVPHDRKSRRQRIRRKRRLSMARRSSKKSKTDSEKSLHNDCKPTFASTNQGKGSDPLHLTQSPNETAVPKAQCQSEAFKPTAVRKQAFHNPNRFSREPLYRVIRNQPPPVLSINLDHNPYKCSAPGCAKSFRKAKLLHYHMKYYHGDDRLIELDQSRAVDKHTTLNNQGSPKKRCITSHEIAQMTVKRRSVVPPVVSTQNYQPWTSLKNKTRDNQLASNMHRYFNKERDKRFMEMEGAKERDRLKEKQTRDFLRIKLKEKKKIRKTTSDEDSVSDWSSDSCGWSEDEMGADLEVIASPLSCSSVASTTGSQETVRCVCEVEEENDFMLQCEECLYWQHGTCMGLLEENVPERYACFICRDSPGQIRGQRQSLRYWYDRDWLSTGHMYGLSFLENYSHQNGKKIAATHQLLGDVQHVVEVLNGLQLKISVLQSQSHPDLKLWRQPWKLTEKSRMKSMALPDTKTVSASASLEAIQRKEPLTSSFQDYISSEHCYQKPQTLYQVLEPRLVLKTRVESVLEDRYHNTETVLKNEQHYNGEIRPALLKTCSTQILNHSKDAGEKCEAGADGGGVKGGAQQQQWRINLLEHIETVQEEVTHRMDFIERELDVLENWLDCTGELEPPEPLDRLPELKHSIKQLLNEMGKVQQIALTCAT</sequence>
<feature type="compositionally biased region" description="Polar residues" evidence="8">
    <location>
        <begin position="525"/>
        <end position="534"/>
    </location>
</feature>
<proteinExistence type="predicted"/>
<dbReference type="InterPro" id="IPR001202">
    <property type="entry name" value="WW_dom"/>
</dbReference>
<keyword evidence="5" id="KW-0862">Zinc</keyword>
<feature type="compositionally biased region" description="Basic and acidic residues" evidence="8">
    <location>
        <begin position="1360"/>
        <end position="1375"/>
    </location>
</feature>
<feature type="compositionally biased region" description="Polar residues" evidence="8">
    <location>
        <begin position="188"/>
        <end position="200"/>
    </location>
</feature>
<dbReference type="EMBL" id="JAAMOB010000011">
    <property type="protein sequence ID" value="KAF4107484.1"/>
    <property type="molecule type" value="Genomic_DNA"/>
</dbReference>
<comment type="subcellular location">
    <subcellularLocation>
        <location evidence="1">Nucleus</location>
    </subcellularLocation>
</comment>
<dbReference type="Pfam" id="PF20826">
    <property type="entry name" value="PHD_5"/>
    <property type="match status" value="1"/>
</dbReference>
<feature type="region of interest" description="Disordered" evidence="8">
    <location>
        <begin position="577"/>
        <end position="599"/>
    </location>
</feature>
<feature type="compositionally biased region" description="Basic and acidic residues" evidence="8">
    <location>
        <begin position="1399"/>
        <end position="1411"/>
    </location>
</feature>
<name>A0A7J6CK33_9TELE</name>
<feature type="region of interest" description="Disordered" evidence="8">
    <location>
        <begin position="370"/>
        <end position="393"/>
    </location>
</feature>
<dbReference type="InterPro" id="IPR013087">
    <property type="entry name" value="Znf_C2H2_type"/>
</dbReference>
<feature type="domain" description="MyTH4" evidence="12">
    <location>
        <begin position="683"/>
        <end position="835"/>
    </location>
</feature>
<dbReference type="InterPro" id="IPR004092">
    <property type="entry name" value="Mbt"/>
</dbReference>
<dbReference type="InterPro" id="IPR041297">
    <property type="entry name" value="Crb2_Tudor"/>
</dbReference>
<feature type="compositionally biased region" description="Basic and acidic residues" evidence="8">
    <location>
        <begin position="91"/>
        <end position="106"/>
    </location>
</feature>
<dbReference type="SUPFAM" id="SSF48350">
    <property type="entry name" value="GTPase activation domain, GAP"/>
    <property type="match status" value="1"/>
</dbReference>
<evidence type="ECO:0000256" key="1">
    <source>
        <dbReference type="ARBA" id="ARBA00004123"/>
    </source>
</evidence>
<evidence type="ECO:0000313" key="13">
    <source>
        <dbReference type="EMBL" id="KAF4107484.1"/>
    </source>
</evidence>
<evidence type="ECO:0000256" key="7">
    <source>
        <dbReference type="PROSITE-ProRule" id="PRU00042"/>
    </source>
</evidence>
<dbReference type="GO" id="GO:0005654">
    <property type="term" value="C:nucleoplasm"/>
    <property type="evidence" value="ECO:0007669"/>
    <property type="project" value="UniProtKB-ARBA"/>
</dbReference>
<evidence type="ECO:0000256" key="4">
    <source>
        <dbReference type="ARBA" id="ARBA00022771"/>
    </source>
</evidence>
<feature type="region of interest" description="Disordered" evidence="8">
    <location>
        <begin position="333"/>
        <end position="355"/>
    </location>
</feature>
<gene>
    <name evidence="13" type="ORF">G5714_011848</name>
</gene>
<evidence type="ECO:0000259" key="9">
    <source>
        <dbReference type="PROSITE" id="PS50020"/>
    </source>
</evidence>
<feature type="compositionally biased region" description="Basic residues" evidence="8">
    <location>
        <begin position="1376"/>
        <end position="1398"/>
    </location>
</feature>
<dbReference type="Pfam" id="PF02820">
    <property type="entry name" value="MBT"/>
    <property type="match status" value="1"/>
</dbReference>
<feature type="region of interest" description="Disordered" evidence="8">
    <location>
        <begin position="1360"/>
        <end position="1443"/>
    </location>
</feature>
<dbReference type="SMART" id="SM00324">
    <property type="entry name" value="RhoGAP"/>
    <property type="match status" value="1"/>
</dbReference>
<dbReference type="Proteomes" id="UP000579812">
    <property type="component" value="Unassembled WGS sequence"/>
</dbReference>
<dbReference type="Gene3D" id="1.25.40.530">
    <property type="entry name" value="MyTH4 domain"/>
    <property type="match status" value="1"/>
</dbReference>
<dbReference type="InterPro" id="IPR038185">
    <property type="entry name" value="MyTH4_dom_sf"/>
</dbReference>
<evidence type="ECO:0000256" key="6">
    <source>
        <dbReference type="ARBA" id="ARBA00023242"/>
    </source>
</evidence>
<dbReference type="SMART" id="SM00249">
    <property type="entry name" value="PHD"/>
    <property type="match status" value="1"/>
</dbReference>
<dbReference type="CDD" id="cd20104">
    <property type="entry name" value="MBT_PHF20L1-like"/>
    <property type="match status" value="1"/>
</dbReference>
<dbReference type="InterPro" id="IPR001965">
    <property type="entry name" value="Znf_PHD"/>
</dbReference>
<feature type="region of interest" description="Disordered" evidence="8">
    <location>
        <begin position="425"/>
        <end position="485"/>
    </location>
</feature>
<dbReference type="InterPro" id="IPR036020">
    <property type="entry name" value="WW_dom_sf"/>
</dbReference>
<organism evidence="13 14">
    <name type="scientific">Onychostoma macrolepis</name>
    <dbReference type="NCBI Taxonomy" id="369639"/>
    <lineage>
        <taxon>Eukaryota</taxon>
        <taxon>Metazoa</taxon>
        <taxon>Chordata</taxon>
        <taxon>Craniata</taxon>
        <taxon>Vertebrata</taxon>
        <taxon>Euteleostomi</taxon>
        <taxon>Actinopterygii</taxon>
        <taxon>Neopterygii</taxon>
        <taxon>Teleostei</taxon>
        <taxon>Ostariophysi</taxon>
        <taxon>Cypriniformes</taxon>
        <taxon>Cyprinidae</taxon>
        <taxon>Acrossocheilinae</taxon>
        <taxon>Onychostoma</taxon>
    </lineage>
</organism>
<keyword evidence="2" id="KW-0479">Metal-binding</keyword>
<protein>
    <submittedName>
        <fullName evidence="13">Uncharacterized protein</fullName>
    </submittedName>
</protein>
<dbReference type="Pfam" id="PF00784">
    <property type="entry name" value="MyTH4"/>
    <property type="match status" value="1"/>
</dbReference>
<dbReference type="GO" id="GO:0005737">
    <property type="term" value="C:cytoplasm"/>
    <property type="evidence" value="ECO:0007669"/>
    <property type="project" value="TreeGrafter"/>
</dbReference>
<evidence type="ECO:0000259" key="10">
    <source>
        <dbReference type="PROSITE" id="PS50157"/>
    </source>
</evidence>
<dbReference type="InterPro" id="IPR000857">
    <property type="entry name" value="MyTH4_dom"/>
</dbReference>
<dbReference type="Pfam" id="PF00620">
    <property type="entry name" value="RhoGAP"/>
    <property type="match status" value="1"/>
</dbReference>
<evidence type="ECO:0000256" key="5">
    <source>
        <dbReference type="ARBA" id="ARBA00022833"/>
    </source>
</evidence>
<dbReference type="Gene3D" id="2.20.70.10">
    <property type="match status" value="1"/>
</dbReference>
<dbReference type="Gene3D" id="2.30.30.140">
    <property type="match status" value="2"/>
</dbReference>
<dbReference type="SMART" id="SM00139">
    <property type="entry name" value="MyTH4"/>
    <property type="match status" value="1"/>
</dbReference>
<evidence type="ECO:0000313" key="14">
    <source>
        <dbReference type="Proteomes" id="UP000579812"/>
    </source>
</evidence>
<dbReference type="SMART" id="SM00333">
    <property type="entry name" value="TUDOR"/>
    <property type="match status" value="1"/>
</dbReference>
<dbReference type="SUPFAM" id="SSF51045">
    <property type="entry name" value="WW domain"/>
    <property type="match status" value="1"/>
</dbReference>
<dbReference type="PROSITE" id="PS00028">
    <property type="entry name" value="ZINC_FINGER_C2H2_1"/>
    <property type="match status" value="1"/>
</dbReference>
<dbReference type="InterPro" id="IPR013083">
    <property type="entry name" value="Znf_RING/FYVE/PHD"/>
</dbReference>
<dbReference type="GO" id="GO:0008270">
    <property type="term" value="F:zinc ion binding"/>
    <property type="evidence" value="ECO:0007669"/>
    <property type="project" value="UniProtKB-KW"/>
</dbReference>
<evidence type="ECO:0000259" key="12">
    <source>
        <dbReference type="PROSITE" id="PS51016"/>
    </source>
</evidence>
<keyword evidence="4 7" id="KW-0863">Zinc-finger</keyword>
<dbReference type="PROSITE" id="PS50020">
    <property type="entry name" value="WW_DOMAIN_2"/>
    <property type="match status" value="1"/>
</dbReference>